<evidence type="ECO:0000256" key="3">
    <source>
        <dbReference type="ARBA" id="ARBA00012438"/>
    </source>
</evidence>
<dbReference type="PROSITE" id="PS50885">
    <property type="entry name" value="HAMP"/>
    <property type="match status" value="1"/>
</dbReference>
<sequence>MNDKSPQSGSLRALSATSISFVMMVFAFVAGLAAAILWESSNSAWRAHLDNGFNAGVALYGLVSELRASPEKALPQTDFDADVVIPKRQMRNGVEQLTFDLPSRAVYETSFSLRQSGERAPTSSERLSVRIFSPEIRYAISAVQNPEGRGLAYQFGEISREIARLCSDATLFVALDDQRWLKAQAPHIWACTARPPDYRLLALLLGTLVIGILFSVANGFSLMLDRLAQQISKAARSGLIEQIPERGVSEVRRLTAAVNEFFKNEHERLEQRALLMSGISHDLGTPATRLKLRTALIEDDVLREKLDRDIDQMTDMIDGVLSYTRHEMDQEKPKKISLRSLVEALVDDYQDIGEPVQFVAADMVNMDRAGSVFSQTSEGTKLLLRDHQRVLCRCKPNALRRALTNLIDNAIKYGDKAEVHLSATSDQVTIQVIDYGSHASFDVPERLVEPFVRGENAKLTKGTGLGLTITNSVVRGHGGELQFEQLPDGMCVTMVFPRWL</sequence>
<dbReference type="Gene3D" id="1.10.287.130">
    <property type="match status" value="1"/>
</dbReference>
<evidence type="ECO:0000256" key="8">
    <source>
        <dbReference type="ARBA" id="ARBA00022777"/>
    </source>
</evidence>
<keyword evidence="6" id="KW-0808">Transferase</keyword>
<dbReference type="CDD" id="cd00082">
    <property type="entry name" value="HisKA"/>
    <property type="match status" value="1"/>
</dbReference>
<dbReference type="SMART" id="SM00388">
    <property type="entry name" value="HisKA"/>
    <property type="match status" value="1"/>
</dbReference>
<keyword evidence="10" id="KW-0472">Membrane</keyword>
<evidence type="ECO:0000313" key="13">
    <source>
        <dbReference type="EMBL" id="TDQ67108.1"/>
    </source>
</evidence>
<dbReference type="InterPro" id="IPR003594">
    <property type="entry name" value="HATPase_dom"/>
</dbReference>
<dbReference type="CDD" id="cd00075">
    <property type="entry name" value="HATPase"/>
    <property type="match status" value="1"/>
</dbReference>
<feature type="transmembrane region" description="Helical" evidence="10">
    <location>
        <begin position="200"/>
        <end position="224"/>
    </location>
</feature>
<dbReference type="InterPro" id="IPR003660">
    <property type="entry name" value="HAMP_dom"/>
</dbReference>
<dbReference type="PRINTS" id="PR00344">
    <property type="entry name" value="BCTRLSENSOR"/>
</dbReference>
<keyword evidence="8 13" id="KW-0418">Kinase</keyword>
<evidence type="ECO:0000313" key="14">
    <source>
        <dbReference type="Proteomes" id="UP000295391"/>
    </source>
</evidence>
<name>A0A4V6PX67_9HYPH</name>
<dbReference type="EC" id="2.7.13.3" evidence="3"/>
<dbReference type="PROSITE" id="PS50109">
    <property type="entry name" value="HIS_KIN"/>
    <property type="match status" value="1"/>
</dbReference>
<dbReference type="Gene3D" id="3.30.565.10">
    <property type="entry name" value="Histidine kinase-like ATPase, C-terminal domain"/>
    <property type="match status" value="1"/>
</dbReference>
<keyword evidence="10" id="KW-0812">Transmembrane</keyword>
<keyword evidence="7" id="KW-0547">Nucleotide-binding</keyword>
<comment type="caution">
    <text evidence="13">The sequence shown here is derived from an EMBL/GenBank/DDBJ whole genome shotgun (WGS) entry which is preliminary data.</text>
</comment>
<dbReference type="InterPro" id="IPR050980">
    <property type="entry name" value="2C_sensor_his_kinase"/>
</dbReference>
<dbReference type="InterPro" id="IPR036097">
    <property type="entry name" value="HisK_dim/P_sf"/>
</dbReference>
<dbReference type="GO" id="GO:0005886">
    <property type="term" value="C:plasma membrane"/>
    <property type="evidence" value="ECO:0007669"/>
    <property type="project" value="UniProtKB-SubCell"/>
</dbReference>
<dbReference type="InterPro" id="IPR005467">
    <property type="entry name" value="His_kinase_dom"/>
</dbReference>
<evidence type="ECO:0000256" key="7">
    <source>
        <dbReference type="ARBA" id="ARBA00022741"/>
    </source>
</evidence>
<dbReference type="InterPro" id="IPR004358">
    <property type="entry name" value="Sig_transdc_His_kin-like_C"/>
</dbReference>
<dbReference type="RefSeq" id="WP_133571751.1">
    <property type="nucleotide sequence ID" value="NZ_SNYR01000001.1"/>
</dbReference>
<comment type="subcellular location">
    <subcellularLocation>
        <location evidence="2">Cell membrane</location>
        <topology evidence="2">Multi-pass membrane protein</topology>
    </subcellularLocation>
</comment>
<dbReference type="EMBL" id="SNYR01000001">
    <property type="protein sequence ID" value="TDQ67108.1"/>
    <property type="molecule type" value="Genomic_DNA"/>
</dbReference>
<dbReference type="InterPro" id="IPR003661">
    <property type="entry name" value="HisK_dim/P_dom"/>
</dbReference>
<dbReference type="Pfam" id="PF02518">
    <property type="entry name" value="HATPase_c"/>
    <property type="match status" value="1"/>
</dbReference>
<proteinExistence type="predicted"/>
<dbReference type="SUPFAM" id="SSF55874">
    <property type="entry name" value="ATPase domain of HSP90 chaperone/DNA topoisomerase II/histidine kinase"/>
    <property type="match status" value="1"/>
</dbReference>
<dbReference type="PANTHER" id="PTHR44936:SF10">
    <property type="entry name" value="SENSOR PROTEIN RSTB"/>
    <property type="match status" value="1"/>
</dbReference>
<feature type="transmembrane region" description="Helical" evidence="10">
    <location>
        <begin position="20"/>
        <end position="38"/>
    </location>
</feature>
<evidence type="ECO:0000259" key="11">
    <source>
        <dbReference type="PROSITE" id="PS50109"/>
    </source>
</evidence>
<evidence type="ECO:0000256" key="5">
    <source>
        <dbReference type="ARBA" id="ARBA00022553"/>
    </source>
</evidence>
<evidence type="ECO:0000256" key="6">
    <source>
        <dbReference type="ARBA" id="ARBA00022679"/>
    </source>
</evidence>
<comment type="catalytic activity">
    <reaction evidence="1">
        <text>ATP + protein L-histidine = ADP + protein N-phospho-L-histidine.</text>
        <dbReference type="EC" id="2.7.13.3"/>
    </reaction>
</comment>
<keyword evidence="10" id="KW-1133">Transmembrane helix</keyword>
<dbReference type="SMART" id="SM00387">
    <property type="entry name" value="HATPase_c"/>
    <property type="match status" value="1"/>
</dbReference>
<accession>A0A4V6PX67</accession>
<feature type="domain" description="HAMP" evidence="12">
    <location>
        <begin position="224"/>
        <end position="270"/>
    </location>
</feature>
<dbReference type="GO" id="GO:0000155">
    <property type="term" value="F:phosphorelay sensor kinase activity"/>
    <property type="evidence" value="ECO:0007669"/>
    <property type="project" value="InterPro"/>
</dbReference>
<dbReference type="Proteomes" id="UP000295391">
    <property type="component" value="Unassembled WGS sequence"/>
</dbReference>
<evidence type="ECO:0000256" key="1">
    <source>
        <dbReference type="ARBA" id="ARBA00000085"/>
    </source>
</evidence>
<protein>
    <recommendedName>
        <fullName evidence="3">histidine kinase</fullName>
        <ecNumber evidence="3">2.7.13.3</ecNumber>
    </recommendedName>
</protein>
<evidence type="ECO:0000259" key="12">
    <source>
        <dbReference type="PROSITE" id="PS50885"/>
    </source>
</evidence>
<dbReference type="PANTHER" id="PTHR44936">
    <property type="entry name" value="SENSOR PROTEIN CREC"/>
    <property type="match status" value="1"/>
</dbReference>
<keyword evidence="4" id="KW-1003">Cell membrane</keyword>
<evidence type="ECO:0000256" key="4">
    <source>
        <dbReference type="ARBA" id="ARBA00022475"/>
    </source>
</evidence>
<evidence type="ECO:0000256" key="9">
    <source>
        <dbReference type="ARBA" id="ARBA00022840"/>
    </source>
</evidence>
<evidence type="ECO:0000256" key="10">
    <source>
        <dbReference type="SAM" id="Phobius"/>
    </source>
</evidence>
<keyword evidence="5" id="KW-0597">Phosphoprotein</keyword>
<gene>
    <name evidence="13" type="ORF">ATL17_1115</name>
</gene>
<organism evidence="13 14">
    <name type="scientific">Maritalea mobilis</name>
    <dbReference type="NCBI Taxonomy" id="483324"/>
    <lineage>
        <taxon>Bacteria</taxon>
        <taxon>Pseudomonadati</taxon>
        <taxon>Pseudomonadota</taxon>
        <taxon>Alphaproteobacteria</taxon>
        <taxon>Hyphomicrobiales</taxon>
        <taxon>Devosiaceae</taxon>
        <taxon>Maritalea</taxon>
    </lineage>
</organism>
<dbReference type="AlphaFoldDB" id="A0A4V6PX67"/>
<dbReference type="OrthoDB" id="9804645at2"/>
<reference evidence="13 14" key="1">
    <citation type="submission" date="2019-03" db="EMBL/GenBank/DDBJ databases">
        <title>Genomic Encyclopedia of Type Strains, Phase III (KMG-III): the genomes of soil and plant-associated and newly described type strains.</title>
        <authorList>
            <person name="Whitman W."/>
        </authorList>
    </citation>
    <scope>NUCLEOTIDE SEQUENCE [LARGE SCALE GENOMIC DNA]</scope>
    <source>
        <strain evidence="13 14">CGMCC 1.7002</strain>
    </source>
</reference>
<dbReference type="SUPFAM" id="SSF47384">
    <property type="entry name" value="Homodimeric domain of signal transducing histidine kinase"/>
    <property type="match status" value="1"/>
</dbReference>
<keyword evidence="9" id="KW-0067">ATP-binding</keyword>
<dbReference type="GO" id="GO:0005524">
    <property type="term" value="F:ATP binding"/>
    <property type="evidence" value="ECO:0007669"/>
    <property type="project" value="UniProtKB-KW"/>
</dbReference>
<dbReference type="InterPro" id="IPR036890">
    <property type="entry name" value="HATPase_C_sf"/>
</dbReference>
<feature type="domain" description="Histidine kinase" evidence="11">
    <location>
        <begin position="278"/>
        <end position="500"/>
    </location>
</feature>
<evidence type="ECO:0000256" key="2">
    <source>
        <dbReference type="ARBA" id="ARBA00004651"/>
    </source>
</evidence>
<keyword evidence="14" id="KW-1185">Reference proteome</keyword>